<dbReference type="SMART" id="SM00239">
    <property type="entry name" value="C2"/>
    <property type="match status" value="1"/>
</dbReference>
<dbReference type="GO" id="GO:0005096">
    <property type="term" value="F:GTPase activator activity"/>
    <property type="evidence" value="ECO:0007669"/>
    <property type="project" value="InterPro"/>
</dbReference>
<dbReference type="HOGENOM" id="CLU_652768_0_0_1"/>
<organism evidence="3 4">
    <name type="scientific">Leersia perrieri</name>
    <dbReference type="NCBI Taxonomy" id="77586"/>
    <lineage>
        <taxon>Eukaryota</taxon>
        <taxon>Viridiplantae</taxon>
        <taxon>Streptophyta</taxon>
        <taxon>Embryophyta</taxon>
        <taxon>Tracheophyta</taxon>
        <taxon>Spermatophyta</taxon>
        <taxon>Magnoliopsida</taxon>
        <taxon>Liliopsida</taxon>
        <taxon>Poales</taxon>
        <taxon>Poaceae</taxon>
        <taxon>BOP clade</taxon>
        <taxon>Oryzoideae</taxon>
        <taxon>Oryzeae</taxon>
        <taxon>Oryzinae</taxon>
        <taxon>Leersia</taxon>
    </lineage>
</organism>
<dbReference type="Proteomes" id="UP000032180">
    <property type="component" value="Chromosome 8"/>
</dbReference>
<accession>A0A0D9X496</accession>
<sequence length="421" mass="46952">MFLCPHPSALHAASRTRRLGRLRPPRRSTAPPPRSNPRPLLTAPPPPCLTRSNVRRCHSSPDLRRPSRTHSRRSAPARPHRPCPAPIHSAPSPSLPSSRVAPHPPRAVADSVGDLLSSPPSLNPLRRAGVLLEAPSHLTRCRHAVHATSGAVTVLSRCIALRLPKWPYKYARQDRESPKSPYYVNSEKMSRGRDDAAKMAKLKLLLHRSENPLVEILMPMRYMNSFCHKATTSHIQILPRKNEKISSEVKIRVEEFLKPSLQIASHQCSDSGKHADSASHSVNSKSEVCSSVPKLQDFHLYFTLLSACSVTPSSILQIPDLYFRWVWLNVKVKGGTNLVTRDMSSSDILIISTNLLQNSPYLDCLQKAQTSVIKANLNPVWNEELKLYQVFDHDKLSKVDLMGEAKIDLQPMINTGTAFGD</sequence>
<dbReference type="PANTHER" id="PTHR46220:SF1">
    <property type="entry name" value="ADP-RIBOSYLATION FACTOR GTPASE-ACTIVATING PROTEIN AGD12"/>
    <property type="match status" value="1"/>
</dbReference>
<dbReference type="SUPFAM" id="SSF49562">
    <property type="entry name" value="C2 domain (Calcium/lipid-binding domain, CaLB)"/>
    <property type="match status" value="1"/>
</dbReference>
<dbReference type="Pfam" id="PF00168">
    <property type="entry name" value="C2"/>
    <property type="match status" value="1"/>
</dbReference>
<dbReference type="Gene3D" id="2.60.40.150">
    <property type="entry name" value="C2 domain"/>
    <property type="match status" value="1"/>
</dbReference>
<dbReference type="InterPro" id="IPR000008">
    <property type="entry name" value="C2_dom"/>
</dbReference>
<feature type="compositionally biased region" description="Basic residues" evidence="1">
    <location>
        <begin position="14"/>
        <end position="26"/>
    </location>
</feature>
<reference evidence="3" key="3">
    <citation type="submission" date="2015-04" db="UniProtKB">
        <authorList>
            <consortium name="EnsemblPlants"/>
        </authorList>
    </citation>
    <scope>IDENTIFICATION</scope>
</reference>
<reference evidence="4" key="2">
    <citation type="submission" date="2013-12" db="EMBL/GenBank/DDBJ databases">
        <authorList>
            <person name="Yu Y."/>
            <person name="Lee S."/>
            <person name="de Baynast K."/>
            <person name="Wissotski M."/>
            <person name="Liu L."/>
            <person name="Talag J."/>
            <person name="Goicoechea J."/>
            <person name="Angelova A."/>
            <person name="Jetty R."/>
            <person name="Kudrna D."/>
            <person name="Golser W."/>
            <person name="Rivera L."/>
            <person name="Zhang J."/>
            <person name="Wing R."/>
        </authorList>
    </citation>
    <scope>NUCLEOTIDE SEQUENCE</scope>
</reference>
<dbReference type="PANTHER" id="PTHR46220">
    <property type="entry name" value="ADP-RIBOSYLATION FACTOR GTPASE-ACTIVATING PROTEIN AGD12"/>
    <property type="match status" value="1"/>
</dbReference>
<protein>
    <recommendedName>
        <fullName evidence="2">C2 domain-containing protein</fullName>
    </recommendedName>
</protein>
<feature type="compositionally biased region" description="Pro residues" evidence="1">
    <location>
        <begin position="30"/>
        <end position="48"/>
    </location>
</feature>
<keyword evidence="4" id="KW-1185">Reference proteome</keyword>
<reference evidence="3 4" key="1">
    <citation type="submission" date="2012-08" db="EMBL/GenBank/DDBJ databases">
        <title>Oryza genome evolution.</title>
        <authorList>
            <person name="Wing R.A."/>
        </authorList>
    </citation>
    <scope>NUCLEOTIDE SEQUENCE</scope>
</reference>
<feature type="region of interest" description="Disordered" evidence="1">
    <location>
        <begin position="1"/>
        <end position="120"/>
    </location>
</feature>
<proteinExistence type="predicted"/>
<evidence type="ECO:0000256" key="1">
    <source>
        <dbReference type="SAM" id="MobiDB-lite"/>
    </source>
</evidence>
<evidence type="ECO:0000313" key="4">
    <source>
        <dbReference type="Proteomes" id="UP000032180"/>
    </source>
</evidence>
<dbReference type="InterPro" id="IPR044518">
    <property type="entry name" value="ARF_GAP_AGD11/12/13"/>
</dbReference>
<evidence type="ECO:0000259" key="2">
    <source>
        <dbReference type="SMART" id="SM00239"/>
    </source>
</evidence>
<evidence type="ECO:0000313" key="3">
    <source>
        <dbReference type="EnsemblPlants" id="LPERR08G02630.1"/>
    </source>
</evidence>
<feature type="compositionally biased region" description="Basic residues" evidence="1">
    <location>
        <begin position="66"/>
        <end position="81"/>
    </location>
</feature>
<dbReference type="GO" id="GO:0005543">
    <property type="term" value="F:phospholipid binding"/>
    <property type="evidence" value="ECO:0007669"/>
    <property type="project" value="InterPro"/>
</dbReference>
<dbReference type="EnsemblPlants" id="LPERR08G02630.1">
    <property type="protein sequence ID" value="LPERR08G02630.1"/>
    <property type="gene ID" value="LPERR08G02630"/>
</dbReference>
<name>A0A0D9X496_9ORYZ</name>
<dbReference type="Gramene" id="LPERR08G02630.1">
    <property type="protein sequence ID" value="LPERR08G02630.1"/>
    <property type="gene ID" value="LPERR08G02630"/>
</dbReference>
<dbReference type="AlphaFoldDB" id="A0A0D9X496"/>
<feature type="domain" description="C2" evidence="2">
    <location>
        <begin position="327"/>
        <end position="421"/>
    </location>
</feature>
<dbReference type="eggNOG" id="KOG1030">
    <property type="taxonomic scope" value="Eukaryota"/>
</dbReference>
<dbReference type="InterPro" id="IPR035892">
    <property type="entry name" value="C2_domain_sf"/>
</dbReference>